<dbReference type="Proteomes" id="UP000298210">
    <property type="component" value="Unassembled WGS sequence"/>
</dbReference>
<dbReference type="AlphaFoldDB" id="A0A4Y7WIJ0"/>
<protein>
    <submittedName>
        <fullName evidence="1">Uncharacterized protein</fullName>
    </submittedName>
</protein>
<organism evidence="1 2">
    <name type="scientific">Shouchella lehensis</name>
    <dbReference type="NCBI Taxonomy" id="300825"/>
    <lineage>
        <taxon>Bacteria</taxon>
        <taxon>Bacillati</taxon>
        <taxon>Bacillota</taxon>
        <taxon>Bacilli</taxon>
        <taxon>Bacillales</taxon>
        <taxon>Bacillaceae</taxon>
        <taxon>Shouchella</taxon>
    </lineage>
</organism>
<comment type="caution">
    <text evidence="1">The sequence shown here is derived from an EMBL/GenBank/DDBJ whole genome shotgun (WGS) entry which is preliminary data.</text>
</comment>
<gene>
    <name evidence="1" type="ORF">E2L03_13090</name>
</gene>
<dbReference type="RefSeq" id="WP_134259348.1">
    <property type="nucleotide sequence ID" value="NZ_LDIM01000014.1"/>
</dbReference>
<name>A0A4Y7WIJ0_9BACI</name>
<proteinExistence type="predicted"/>
<sequence>MTHQLTSDEKSMLLDALALVDAWYFEPKKKAGTLNNTDKEKMRLSVSIKAKWALGMELPSE</sequence>
<accession>A0A4Y7WIJ0</accession>
<evidence type="ECO:0000313" key="2">
    <source>
        <dbReference type="Proteomes" id="UP000298210"/>
    </source>
</evidence>
<evidence type="ECO:0000313" key="1">
    <source>
        <dbReference type="EMBL" id="TES48064.1"/>
    </source>
</evidence>
<dbReference type="EMBL" id="SNUX01000003">
    <property type="protein sequence ID" value="TES48064.1"/>
    <property type="molecule type" value="Genomic_DNA"/>
</dbReference>
<reference evidence="1 2" key="1">
    <citation type="submission" date="2019-03" db="EMBL/GenBank/DDBJ databases">
        <authorList>
            <person name="Liu G."/>
        </authorList>
    </citation>
    <scope>NUCLEOTIDE SEQUENCE [LARGE SCALE GENOMIC DNA]</scope>
    <source>
        <strain evidence="1 2">DSM 19099</strain>
    </source>
</reference>